<protein>
    <submittedName>
        <fullName evidence="1">Fur-regulated basic protein A</fullName>
    </submittedName>
</protein>
<dbReference type="EMBL" id="FNDU01000013">
    <property type="protein sequence ID" value="SDI87748.1"/>
    <property type="molecule type" value="Genomic_DNA"/>
</dbReference>
<proteinExistence type="predicted"/>
<dbReference type="RefSeq" id="WP_102776554.1">
    <property type="nucleotide sequence ID" value="NZ_FNDU01000013.1"/>
</dbReference>
<evidence type="ECO:0000313" key="1">
    <source>
        <dbReference type="EMBL" id="SDI87748.1"/>
    </source>
</evidence>
<sequence length="49" mass="6037">MELRRQHLIQELQKKGFYRSSDGRLLNELTLEELEKERIRLPKIFKKPK</sequence>
<organism evidence="1 2">
    <name type="scientific">Alteribacillus bidgolensis</name>
    <dbReference type="NCBI Taxonomy" id="930129"/>
    <lineage>
        <taxon>Bacteria</taxon>
        <taxon>Bacillati</taxon>
        <taxon>Bacillota</taxon>
        <taxon>Bacilli</taxon>
        <taxon>Bacillales</taxon>
        <taxon>Bacillaceae</taxon>
        <taxon>Alteribacillus</taxon>
    </lineage>
</organism>
<dbReference type="STRING" id="930129.SAMN05216352_113130"/>
<reference evidence="1 2" key="1">
    <citation type="submission" date="2016-10" db="EMBL/GenBank/DDBJ databases">
        <authorList>
            <person name="de Groot N.N."/>
        </authorList>
    </citation>
    <scope>NUCLEOTIDE SEQUENCE [LARGE SCALE GENOMIC DNA]</scope>
    <source>
        <strain evidence="2">P4B,CCM 7963,CECT 7998,DSM 25260,IBRC-M 10614,KCTC 13821</strain>
    </source>
</reference>
<dbReference type="AlphaFoldDB" id="A0A1G8P633"/>
<dbReference type="Pfam" id="PF13076">
    <property type="entry name" value="Fur_reg_FbpA"/>
    <property type="match status" value="1"/>
</dbReference>
<dbReference type="InterPro" id="IPR025072">
    <property type="entry name" value="Fur_reg_FbpA"/>
</dbReference>
<accession>A0A1G8P633</accession>
<name>A0A1G8P633_9BACI</name>
<evidence type="ECO:0000313" key="2">
    <source>
        <dbReference type="Proteomes" id="UP000199017"/>
    </source>
</evidence>
<gene>
    <name evidence="1" type="ORF">SAMN05216352_113130</name>
</gene>
<dbReference type="Proteomes" id="UP000199017">
    <property type="component" value="Unassembled WGS sequence"/>
</dbReference>
<keyword evidence="2" id="KW-1185">Reference proteome</keyword>